<reference evidence="2 3" key="1">
    <citation type="submission" date="2016-10" db="EMBL/GenBank/DDBJ databases">
        <authorList>
            <person name="de Groot N.N."/>
        </authorList>
    </citation>
    <scope>NUCLEOTIDE SEQUENCE [LARGE SCALE GENOMIC DNA]</scope>
    <source>
        <strain evidence="2 3">DSM 21668</strain>
    </source>
</reference>
<sequence>MLVKKYLGIILILIGFAFVFVLKVGPAEETLWMFMYGDWPLLLLSLLCLIPGLVLYNRYR</sequence>
<keyword evidence="1" id="KW-0812">Transmembrane</keyword>
<evidence type="ECO:0000256" key="1">
    <source>
        <dbReference type="SAM" id="Phobius"/>
    </source>
</evidence>
<feature type="transmembrane region" description="Helical" evidence="1">
    <location>
        <begin position="39"/>
        <end position="56"/>
    </location>
</feature>
<dbReference type="EMBL" id="FNGS01000007">
    <property type="protein sequence ID" value="SDM59662.1"/>
    <property type="molecule type" value="Genomic_DNA"/>
</dbReference>
<organism evidence="2 3">
    <name type="scientific">Siphonobacter aquaeclarae</name>
    <dbReference type="NCBI Taxonomy" id="563176"/>
    <lineage>
        <taxon>Bacteria</taxon>
        <taxon>Pseudomonadati</taxon>
        <taxon>Bacteroidota</taxon>
        <taxon>Cytophagia</taxon>
        <taxon>Cytophagales</taxon>
        <taxon>Cytophagaceae</taxon>
        <taxon>Siphonobacter</taxon>
    </lineage>
</organism>
<evidence type="ECO:0000313" key="2">
    <source>
        <dbReference type="EMBL" id="SDM59662.1"/>
    </source>
</evidence>
<evidence type="ECO:0000313" key="3">
    <source>
        <dbReference type="Proteomes" id="UP000198901"/>
    </source>
</evidence>
<keyword evidence="1" id="KW-0472">Membrane</keyword>
<name>A0A1G9UIB8_9BACT</name>
<protein>
    <recommendedName>
        <fullName evidence="4">DUF5668 domain-containing protein</fullName>
    </recommendedName>
</protein>
<feature type="transmembrane region" description="Helical" evidence="1">
    <location>
        <begin position="7"/>
        <end position="27"/>
    </location>
</feature>
<proteinExistence type="predicted"/>
<keyword evidence="3" id="KW-1185">Reference proteome</keyword>
<dbReference type="STRING" id="563176.SAMN04488090_3831"/>
<evidence type="ECO:0008006" key="4">
    <source>
        <dbReference type="Google" id="ProtNLM"/>
    </source>
</evidence>
<dbReference type="Proteomes" id="UP000198901">
    <property type="component" value="Unassembled WGS sequence"/>
</dbReference>
<dbReference type="AlphaFoldDB" id="A0A1G9UIB8"/>
<gene>
    <name evidence="2" type="ORF">SAMN04488090_3831</name>
</gene>
<dbReference type="RefSeq" id="WP_093205935.1">
    <property type="nucleotide sequence ID" value="NZ_FNGS01000007.1"/>
</dbReference>
<keyword evidence="1" id="KW-1133">Transmembrane helix</keyword>
<accession>A0A1G9UIB8</accession>